<keyword evidence="1" id="KW-0614">Plasmid</keyword>
<evidence type="ECO:0000313" key="4">
    <source>
        <dbReference type="Proteomes" id="UP000251197"/>
    </source>
</evidence>
<geneLocation type="plasmid" evidence="1">
    <name>unnamed</name>
</geneLocation>
<reference evidence="2 4" key="2">
    <citation type="submission" date="2018-06" db="EMBL/GenBank/DDBJ databases">
        <authorList>
            <consortium name="Pathogen Informatics"/>
            <person name="Doyle S."/>
        </authorList>
    </citation>
    <scope>NUCLEOTIDE SEQUENCE [LARGE SCALE GENOMIC DNA]</scope>
    <source>
        <strain evidence="2 4">NCTC12120</strain>
    </source>
</reference>
<evidence type="ECO:0000313" key="2">
    <source>
        <dbReference type="EMBL" id="SQC92086.1"/>
    </source>
</evidence>
<protein>
    <submittedName>
        <fullName evidence="1">Uncharacterized protein</fullName>
    </submittedName>
</protein>
<dbReference type="EMBL" id="UAVU01000009">
    <property type="protein sequence ID" value="SQC92086.1"/>
    <property type="molecule type" value="Genomic_DNA"/>
</dbReference>
<evidence type="ECO:0000313" key="1">
    <source>
        <dbReference type="EMBL" id="ATF95480.1"/>
    </source>
</evidence>
<accession>A0A291E5Z4</accession>
<dbReference type="AlphaFoldDB" id="A0A291E5Z4"/>
<dbReference type="Proteomes" id="UP000217979">
    <property type="component" value="Plasmid unnamed"/>
</dbReference>
<proteinExistence type="predicted"/>
<gene>
    <name evidence="1" type="ORF">CO704_25760</name>
    <name evidence="2" type="ORF">NCTC12120_05272</name>
</gene>
<dbReference type="EMBL" id="CP023526">
    <property type="protein sequence ID" value="ATF95480.1"/>
    <property type="molecule type" value="Genomic_DNA"/>
</dbReference>
<sequence>MLGDSAIGAGSELTEDRVDQQRVNWIQMNLSARLNATTTLAGFGLGRFGPVISLFVPRQV</sequence>
<organism evidence="1 3">
    <name type="scientific">Cedecea neteri</name>
    <dbReference type="NCBI Taxonomy" id="158822"/>
    <lineage>
        <taxon>Bacteria</taxon>
        <taxon>Pseudomonadati</taxon>
        <taxon>Pseudomonadota</taxon>
        <taxon>Gammaproteobacteria</taxon>
        <taxon>Enterobacterales</taxon>
        <taxon>Enterobacteriaceae</taxon>
        <taxon>Cedecea</taxon>
    </lineage>
</organism>
<reference evidence="1 3" key="1">
    <citation type="submission" date="2017-09" db="EMBL/GenBank/DDBJ databases">
        <title>FDA dAtabase for Regulatory Grade micrObial Sequences (FDA-ARGOS): Supporting development and validation of Infectious Disease Dx tests.</title>
        <authorList>
            <person name="Minogue T."/>
            <person name="Wolcott M."/>
            <person name="Wasieloski L."/>
            <person name="Aguilar W."/>
            <person name="Moore D."/>
            <person name="Tallon L."/>
            <person name="Sadzewicz L."/>
            <person name="Ott S."/>
            <person name="Zhao X."/>
            <person name="Nagaraj S."/>
            <person name="Vavikolanu K."/>
            <person name="Aluvathingal J."/>
            <person name="Nadendla S."/>
            <person name="Sichtig H."/>
        </authorList>
    </citation>
    <scope>NUCLEOTIDE SEQUENCE [LARGE SCALE GENOMIC DNA]</scope>
    <source>
        <strain evidence="1 3">FDAARGOS_392</strain>
        <plasmid evidence="3">Plasmid unnamed</plasmid>
        <plasmid evidence="1">unnamed</plasmid>
    </source>
</reference>
<dbReference type="Proteomes" id="UP000251197">
    <property type="component" value="Unassembled WGS sequence"/>
</dbReference>
<evidence type="ECO:0000313" key="3">
    <source>
        <dbReference type="Proteomes" id="UP000217979"/>
    </source>
</evidence>
<name>A0A291E5Z4_9ENTR</name>